<dbReference type="Gene3D" id="2.40.10.10">
    <property type="entry name" value="Trypsin-like serine proteases"/>
    <property type="match status" value="1"/>
</dbReference>
<comment type="function">
    <text evidence="7">Catalyzes the removal of dipeptides from the N-terminus of oligopeptides.</text>
</comment>
<evidence type="ECO:0000256" key="7">
    <source>
        <dbReference type="RuleBase" id="RU366067"/>
    </source>
</evidence>
<evidence type="ECO:0000313" key="9">
    <source>
        <dbReference type="Proteomes" id="UP001205603"/>
    </source>
</evidence>
<evidence type="ECO:0000256" key="1">
    <source>
        <dbReference type="ARBA" id="ARBA00010491"/>
    </source>
</evidence>
<accession>A0ABT1MFL2</accession>
<evidence type="ECO:0000313" key="8">
    <source>
        <dbReference type="EMBL" id="MCP9611131.1"/>
    </source>
</evidence>
<reference evidence="8 9" key="1">
    <citation type="submission" date="2022-07" db="EMBL/GenBank/DDBJ databases">
        <title>Fecal culturing of patients with breast cancer.</title>
        <authorList>
            <person name="Teng N.M.Y."/>
            <person name="Kiu R."/>
            <person name="Evans R."/>
            <person name="Baker D.J."/>
            <person name="Zenner C."/>
            <person name="Robinson S.D."/>
            <person name="Hall L.J."/>
        </authorList>
    </citation>
    <scope>NUCLEOTIDE SEQUENCE [LARGE SCALE GENOMIC DNA]</scope>
    <source>
        <strain evidence="8 9">LH1063</strain>
    </source>
</reference>
<comment type="similarity">
    <text evidence="1 7">Belongs to the peptidase S46 family.</text>
</comment>
<keyword evidence="6 7" id="KW-0720">Serine protease</keyword>
<dbReference type="PANTHER" id="PTHR38469">
    <property type="entry name" value="PERIPLASMIC PEPTIDASE SUBFAMILY S1B"/>
    <property type="match status" value="1"/>
</dbReference>
<dbReference type="EMBL" id="JANDHW010000002">
    <property type="protein sequence ID" value="MCP9611131.1"/>
    <property type="molecule type" value="Genomic_DNA"/>
</dbReference>
<dbReference type="InterPro" id="IPR019500">
    <property type="entry name" value="Pep_S46"/>
</dbReference>
<comment type="caution">
    <text evidence="8">The sequence shown here is derived from an EMBL/GenBank/DDBJ whole genome shotgun (WGS) entry which is preliminary data.</text>
</comment>
<keyword evidence="5 7" id="KW-0378">Hydrolase</keyword>
<feature type="signal peptide" evidence="7">
    <location>
        <begin position="1"/>
        <end position="21"/>
    </location>
</feature>
<dbReference type="EC" id="3.4.14.-" evidence="7"/>
<organism evidence="8 9">
    <name type="scientific">Coprobacter tertius</name>
    <dbReference type="NCBI Taxonomy" id="2944915"/>
    <lineage>
        <taxon>Bacteria</taxon>
        <taxon>Pseudomonadati</taxon>
        <taxon>Bacteroidota</taxon>
        <taxon>Bacteroidia</taxon>
        <taxon>Bacteroidales</taxon>
        <taxon>Barnesiellaceae</taxon>
        <taxon>Coprobacter</taxon>
    </lineage>
</organism>
<dbReference type="InterPro" id="IPR043504">
    <property type="entry name" value="Peptidase_S1_PA_chymotrypsin"/>
</dbReference>
<dbReference type="Proteomes" id="UP001205603">
    <property type="component" value="Unassembled WGS sequence"/>
</dbReference>
<keyword evidence="9" id="KW-1185">Reference proteome</keyword>
<evidence type="ECO:0000256" key="3">
    <source>
        <dbReference type="ARBA" id="ARBA00022670"/>
    </source>
</evidence>
<gene>
    <name evidence="8" type="ORF">NMU02_03365</name>
</gene>
<name>A0ABT1MFL2_9BACT</name>
<keyword evidence="4 7" id="KW-0732">Signal</keyword>
<dbReference type="Pfam" id="PF10459">
    <property type="entry name" value="Peptidase_S46"/>
    <property type="match status" value="1"/>
</dbReference>
<keyword evidence="2 7" id="KW-0031">Aminopeptidase</keyword>
<keyword evidence="3 7" id="KW-0645">Protease</keyword>
<dbReference type="RefSeq" id="WP_255025792.1">
    <property type="nucleotide sequence ID" value="NZ_JANDHW010000002.1"/>
</dbReference>
<evidence type="ECO:0000256" key="5">
    <source>
        <dbReference type="ARBA" id="ARBA00022801"/>
    </source>
</evidence>
<evidence type="ECO:0000256" key="2">
    <source>
        <dbReference type="ARBA" id="ARBA00022438"/>
    </source>
</evidence>
<evidence type="ECO:0000256" key="6">
    <source>
        <dbReference type="ARBA" id="ARBA00022825"/>
    </source>
</evidence>
<feature type="chain" id="PRO_5044952399" description="Dipeptidyl-peptidase" evidence="7">
    <location>
        <begin position="22"/>
        <end position="721"/>
    </location>
</feature>
<dbReference type="PANTHER" id="PTHR38469:SF1">
    <property type="entry name" value="PERIPLASMIC PEPTIDASE SUBFAMILY S1B"/>
    <property type="match status" value="1"/>
</dbReference>
<proteinExistence type="inferred from homology"/>
<dbReference type="SUPFAM" id="SSF50494">
    <property type="entry name" value="Trypsin-like serine proteases"/>
    <property type="match status" value="1"/>
</dbReference>
<dbReference type="InterPro" id="IPR009003">
    <property type="entry name" value="Peptidase_S1_PA"/>
</dbReference>
<protein>
    <recommendedName>
        <fullName evidence="7">Dipeptidyl-peptidase</fullName>
        <ecNumber evidence="7">3.4.14.-</ecNumber>
    </recommendedName>
</protein>
<evidence type="ECO:0000256" key="4">
    <source>
        <dbReference type="ARBA" id="ARBA00022729"/>
    </source>
</evidence>
<sequence>MKLNKLILPLAFATLFAPVKADEGMWLLPLLKQQNAEKLKELGLKLDVDDIYNPDSTSLKDAIVIFGGGCTGEVISPEGLILTNHHCGYGSIQQHSTVEHDYLKDGFWAMNRSEELPTPGLQVRFIDKIEEVTDIVKTELEKDSTSNIMKPFDTKFLHEIAVNRIGKEYLEEHPYVEVVIKPFYGGNRYFMFTMNVYNDVRMVGAPPSSIGKFGADTDNWMWPRHTGDFSLFRVYMGKDGKPAEYSPENVPLKPKRFLNISLKGIEENDFAMIMGFPGTTNRYYTSWEVKQRRNIINDRMIKIRDVRQKEMLDEMLADPQVRIQYSAKYAASSNYWKNSIGMNRGIDKLDVIGQKEKEEAAFRKWALDNNKPEYLRALDSLKVAIENTDSIKYQLRTLTEALYQGIEFRKVPYISPKLVKAIKSKNKDIIAKELDNLKESYQIFANKDYNRKVDNRVAKAMLKAYMKDIPPADRPDIFAYIDKKYKGNTDKFIDDCFKKSIFGSDENFEKFLKKPTVKAIENDPMIMFSRSVSKKGYELTQELIPYNNDFALANKEYIKGLLEMNADKPAYPDANFSIRLTYGQVLPYSPADGIIDNYYTTLKGVMEKEDPNNWEFVVPEKLKKLYETKDFGPYAMKNGEMPCCFISNNDITGGNSGSPVINANGELIGAAFDGNWEAMSGDIVFEPDLQRTISVDIRYILFIIDKYANAGHLLKEMNLVK</sequence>